<dbReference type="GO" id="GO:0032580">
    <property type="term" value="C:Golgi cisterna membrane"/>
    <property type="evidence" value="ECO:0007669"/>
    <property type="project" value="UniProtKB-SubCell"/>
</dbReference>
<keyword evidence="15" id="KW-0732">Signal</keyword>
<evidence type="ECO:0000256" key="11">
    <source>
        <dbReference type="ARBA" id="ARBA00023180"/>
    </source>
</evidence>
<feature type="signal peptide" evidence="15">
    <location>
        <begin position="1"/>
        <end position="29"/>
    </location>
</feature>
<dbReference type="Pfam" id="PF00777">
    <property type="entry name" value="Glyco_transf_29"/>
    <property type="match status" value="2"/>
</dbReference>
<evidence type="ECO:0000313" key="16">
    <source>
        <dbReference type="EMBL" id="CAD8722563.1"/>
    </source>
</evidence>
<evidence type="ECO:0000256" key="9">
    <source>
        <dbReference type="ARBA" id="ARBA00023136"/>
    </source>
</evidence>
<feature type="region of interest" description="Disordered" evidence="14">
    <location>
        <begin position="38"/>
        <end position="60"/>
    </location>
</feature>
<feature type="region of interest" description="Disordered" evidence="14">
    <location>
        <begin position="436"/>
        <end position="485"/>
    </location>
</feature>
<feature type="compositionally biased region" description="Polar residues" evidence="14">
    <location>
        <begin position="38"/>
        <end position="47"/>
    </location>
</feature>
<dbReference type="InterPro" id="IPR038578">
    <property type="entry name" value="GT29-like_sf"/>
</dbReference>
<evidence type="ECO:0000256" key="13">
    <source>
        <dbReference type="ARBA" id="ARBA00034329"/>
    </source>
</evidence>
<evidence type="ECO:0000256" key="12">
    <source>
        <dbReference type="ARBA" id="ARBA00034249"/>
    </source>
</evidence>
<keyword evidence="11" id="KW-0325">Glycoprotein</keyword>
<feature type="compositionally biased region" description="Low complexity" evidence="14">
    <location>
        <begin position="193"/>
        <end position="202"/>
    </location>
</feature>
<feature type="chain" id="PRO_5031091341" description="beta-galactoside alpha-(2,6)-sialyltransferase" evidence="15">
    <location>
        <begin position="30"/>
        <end position="485"/>
    </location>
</feature>
<comment type="subcellular location">
    <subcellularLocation>
        <location evidence="1">Golgi apparatus</location>
        <location evidence="1">Golgi stack membrane</location>
        <topology evidence="1">Single-pass type II membrane protein</topology>
    </subcellularLocation>
</comment>
<evidence type="ECO:0000256" key="8">
    <source>
        <dbReference type="ARBA" id="ARBA00023034"/>
    </source>
</evidence>
<keyword evidence="10" id="KW-1015">Disulfide bond</keyword>
<feature type="compositionally biased region" description="Basic residues" evidence="14">
    <location>
        <begin position="476"/>
        <end position="485"/>
    </location>
</feature>
<dbReference type="Gene3D" id="3.90.1480.20">
    <property type="entry name" value="Glycosyl transferase family 29"/>
    <property type="match status" value="2"/>
</dbReference>
<evidence type="ECO:0000256" key="1">
    <source>
        <dbReference type="ARBA" id="ARBA00004447"/>
    </source>
</evidence>
<sequence>MASCRGARAALIGAALLFAIMERITPARALYLPTMFNSKSGETRPTPSSQAERRARARSAGPDWNCSTMHFGEGCAFTVPDLPRCIGGGGQTGQSYTDWWTLHADVLVTTPNGTYVSVMDVPSLHMGARQVREREVYVQRNKYMRIENATAAIFGVQLREELAKRRKSIRSHLVASVPPMDAFGKAHGATHRQGQGAETEAGAAGGSGSHRGMAQFDKCGIVSNGFGSTKARSGNDINRNDVVLRMNNAPTMGFEEFVGNFTTLRLTNTQYEGVREYQGETVIAKWSGVTQDIGRFFVKKTHALNPAFRQYAQSLDDTINGHITTSGMLGLTILLHHCKEVTAYGFKGKQLEKWYYNKRPSGRIPKSQWLSRAGTEQMRVQEWSYVTKHGEEALGRDGAGSGEGLRKFAAQPMVKVFGRKDKKTGAGTHLGIGAGTQLAKMKPPPPRRSLGAPLPPLPPLLPRPNFRLNPRDPRLRWWRRKPSRR</sequence>
<keyword evidence="4" id="KW-0808">Transferase</keyword>
<feature type="compositionally biased region" description="Pro residues" evidence="14">
    <location>
        <begin position="442"/>
        <end position="462"/>
    </location>
</feature>
<keyword evidence="3" id="KW-0328">Glycosyltransferase</keyword>
<organism evidence="16">
    <name type="scientific">Mantoniella antarctica</name>
    <dbReference type="NCBI Taxonomy" id="81844"/>
    <lineage>
        <taxon>Eukaryota</taxon>
        <taxon>Viridiplantae</taxon>
        <taxon>Chlorophyta</taxon>
        <taxon>Mamiellophyceae</taxon>
        <taxon>Mamiellales</taxon>
        <taxon>Mamiellaceae</taxon>
        <taxon>Mantoniella</taxon>
    </lineage>
</organism>
<proteinExistence type="inferred from homology"/>
<comment type="similarity">
    <text evidence="2">Belongs to the glycosyltransferase 29 family.</text>
</comment>
<keyword evidence="6" id="KW-0735">Signal-anchor</keyword>
<evidence type="ECO:0000256" key="10">
    <source>
        <dbReference type="ARBA" id="ARBA00023157"/>
    </source>
</evidence>
<keyword evidence="7" id="KW-1133">Transmembrane helix</keyword>
<evidence type="ECO:0000256" key="14">
    <source>
        <dbReference type="SAM" id="MobiDB-lite"/>
    </source>
</evidence>
<evidence type="ECO:0000256" key="2">
    <source>
        <dbReference type="ARBA" id="ARBA00006003"/>
    </source>
</evidence>
<comment type="catalytic activity">
    <reaction evidence="12">
        <text>a beta-D-galactoside + CMP-N-acetyl-beta-neuraminate = an N-acetyl-alpha-neuraminyl-(2-&gt;6)-beta-D-galactosyl derivative + CMP + H(+)</text>
        <dbReference type="Rhea" id="RHEA:52104"/>
        <dbReference type="ChEBI" id="CHEBI:15378"/>
        <dbReference type="ChEBI" id="CHEBI:28034"/>
        <dbReference type="ChEBI" id="CHEBI:57812"/>
        <dbReference type="ChEBI" id="CHEBI:60377"/>
        <dbReference type="ChEBI" id="CHEBI:136398"/>
        <dbReference type="EC" id="2.4.3.1"/>
    </reaction>
</comment>
<dbReference type="PANTHER" id="PTHR46059">
    <property type="entry name" value="BETA-GALACTOSIDE ALPHA-2,6-SIALYLTRANSFERASE"/>
    <property type="match status" value="1"/>
</dbReference>
<accession>A0A7S0XGH0</accession>
<dbReference type="EC" id="2.4.3.1" evidence="13"/>
<evidence type="ECO:0000256" key="3">
    <source>
        <dbReference type="ARBA" id="ARBA00022676"/>
    </source>
</evidence>
<evidence type="ECO:0000256" key="4">
    <source>
        <dbReference type="ARBA" id="ARBA00022679"/>
    </source>
</evidence>
<dbReference type="AlphaFoldDB" id="A0A7S0XGH0"/>
<evidence type="ECO:0000256" key="6">
    <source>
        <dbReference type="ARBA" id="ARBA00022968"/>
    </source>
</evidence>
<evidence type="ECO:0000256" key="15">
    <source>
        <dbReference type="SAM" id="SignalP"/>
    </source>
</evidence>
<dbReference type="GO" id="GO:0003835">
    <property type="term" value="F:beta-galactoside alpha-2,6-sialyltransferase activity"/>
    <property type="evidence" value="ECO:0007669"/>
    <property type="project" value="UniProtKB-EC"/>
</dbReference>
<dbReference type="InterPro" id="IPR001675">
    <property type="entry name" value="Glyco_trans_29"/>
</dbReference>
<dbReference type="EMBL" id="HBFC01036620">
    <property type="protein sequence ID" value="CAD8722563.1"/>
    <property type="molecule type" value="Transcribed_RNA"/>
</dbReference>
<protein>
    <recommendedName>
        <fullName evidence="13">beta-galactoside alpha-(2,6)-sialyltransferase</fullName>
        <ecNumber evidence="13">2.4.3.1</ecNumber>
    </recommendedName>
</protein>
<evidence type="ECO:0000256" key="5">
    <source>
        <dbReference type="ARBA" id="ARBA00022692"/>
    </source>
</evidence>
<feature type="region of interest" description="Disordered" evidence="14">
    <location>
        <begin position="183"/>
        <end position="210"/>
    </location>
</feature>
<dbReference type="GO" id="GO:0097503">
    <property type="term" value="P:sialylation"/>
    <property type="evidence" value="ECO:0007669"/>
    <property type="project" value="TreeGrafter"/>
</dbReference>
<name>A0A7S0XGH0_9CHLO</name>
<evidence type="ECO:0000256" key="7">
    <source>
        <dbReference type="ARBA" id="ARBA00022989"/>
    </source>
</evidence>
<keyword evidence="9" id="KW-0472">Membrane</keyword>
<dbReference type="PANTHER" id="PTHR46059:SF1">
    <property type="entry name" value="BETA-GALACTOSIDE ALPHA-2,6-SIALYLTRANSFERASE"/>
    <property type="match status" value="1"/>
</dbReference>
<reference evidence="16" key="1">
    <citation type="submission" date="2021-01" db="EMBL/GenBank/DDBJ databases">
        <authorList>
            <person name="Corre E."/>
            <person name="Pelletier E."/>
            <person name="Niang G."/>
            <person name="Scheremetjew M."/>
            <person name="Finn R."/>
            <person name="Kale V."/>
            <person name="Holt S."/>
            <person name="Cochrane G."/>
            <person name="Meng A."/>
            <person name="Brown T."/>
            <person name="Cohen L."/>
        </authorList>
    </citation>
    <scope>NUCLEOTIDE SEQUENCE</scope>
    <source>
        <strain evidence="16">SL-175</strain>
    </source>
</reference>
<keyword evidence="5" id="KW-0812">Transmembrane</keyword>
<gene>
    <name evidence="16" type="ORF">MANT1106_LOCUS21778</name>
</gene>
<keyword evidence="8" id="KW-0333">Golgi apparatus</keyword>